<protein>
    <recommendedName>
        <fullName evidence="3">Zn(2)-C6 fungal-type domain-containing protein</fullName>
    </recommendedName>
</protein>
<dbReference type="InterPro" id="IPR036864">
    <property type="entry name" value="Zn2-C6_fun-type_DNA-bd_sf"/>
</dbReference>
<dbReference type="PANTHER" id="PTHR38166:SF1">
    <property type="entry name" value="C2H2-TYPE DOMAIN-CONTAINING PROTEIN"/>
    <property type="match status" value="1"/>
</dbReference>
<feature type="region of interest" description="Disordered" evidence="2">
    <location>
        <begin position="345"/>
        <end position="389"/>
    </location>
</feature>
<evidence type="ECO:0000256" key="1">
    <source>
        <dbReference type="ARBA" id="ARBA00023242"/>
    </source>
</evidence>
<dbReference type="SMART" id="SM00066">
    <property type="entry name" value="GAL4"/>
    <property type="match status" value="1"/>
</dbReference>
<keyword evidence="1" id="KW-0539">Nucleus</keyword>
<feature type="compositionally biased region" description="Basic and acidic residues" evidence="2">
    <location>
        <begin position="472"/>
        <end position="491"/>
    </location>
</feature>
<accession>A0A9P9HL52</accession>
<evidence type="ECO:0000256" key="2">
    <source>
        <dbReference type="SAM" id="MobiDB-lite"/>
    </source>
</evidence>
<feature type="compositionally biased region" description="Polar residues" evidence="2">
    <location>
        <begin position="376"/>
        <end position="389"/>
    </location>
</feature>
<comment type="caution">
    <text evidence="4">The sequence shown here is derived from an EMBL/GenBank/DDBJ whole genome shotgun (WGS) entry which is preliminary data.</text>
</comment>
<organism evidence="4 5">
    <name type="scientific">Fusarium redolens</name>
    <dbReference type="NCBI Taxonomy" id="48865"/>
    <lineage>
        <taxon>Eukaryota</taxon>
        <taxon>Fungi</taxon>
        <taxon>Dikarya</taxon>
        <taxon>Ascomycota</taxon>
        <taxon>Pezizomycotina</taxon>
        <taxon>Sordariomycetes</taxon>
        <taxon>Hypocreomycetidae</taxon>
        <taxon>Hypocreales</taxon>
        <taxon>Nectriaceae</taxon>
        <taxon>Fusarium</taxon>
        <taxon>Fusarium redolens species complex</taxon>
    </lineage>
</organism>
<feature type="compositionally biased region" description="Polar residues" evidence="2">
    <location>
        <begin position="693"/>
        <end position="718"/>
    </location>
</feature>
<feature type="region of interest" description="Disordered" evidence="2">
    <location>
        <begin position="684"/>
        <end position="718"/>
    </location>
</feature>
<dbReference type="CDD" id="cd00067">
    <property type="entry name" value="GAL4"/>
    <property type="match status" value="1"/>
</dbReference>
<dbReference type="EMBL" id="JAGMUX010000005">
    <property type="protein sequence ID" value="KAH7259097.1"/>
    <property type="molecule type" value="Genomic_DNA"/>
</dbReference>
<evidence type="ECO:0000259" key="3">
    <source>
        <dbReference type="PROSITE" id="PS50048"/>
    </source>
</evidence>
<name>A0A9P9HL52_FUSRE</name>
<feature type="compositionally biased region" description="Polar residues" evidence="2">
    <location>
        <begin position="17"/>
        <end position="35"/>
    </location>
</feature>
<feature type="domain" description="Zn(2)-C6 fungal-type" evidence="3">
    <location>
        <begin position="87"/>
        <end position="121"/>
    </location>
</feature>
<evidence type="ECO:0000313" key="4">
    <source>
        <dbReference type="EMBL" id="KAH7259097.1"/>
    </source>
</evidence>
<feature type="region of interest" description="Disordered" evidence="2">
    <location>
        <begin position="436"/>
        <end position="500"/>
    </location>
</feature>
<dbReference type="AlphaFoldDB" id="A0A9P9HL52"/>
<dbReference type="SUPFAM" id="SSF57701">
    <property type="entry name" value="Zn2/Cys6 DNA-binding domain"/>
    <property type="match status" value="1"/>
</dbReference>
<dbReference type="Gene3D" id="4.10.240.10">
    <property type="entry name" value="Zn(2)-C6 fungal-type DNA-binding domain"/>
    <property type="match status" value="1"/>
</dbReference>
<feature type="compositionally biased region" description="Polar residues" evidence="2">
    <location>
        <begin position="231"/>
        <end position="247"/>
    </location>
</feature>
<reference evidence="4" key="1">
    <citation type="journal article" date="2021" name="Nat. Commun.">
        <title>Genetic determinants of endophytism in the Arabidopsis root mycobiome.</title>
        <authorList>
            <person name="Mesny F."/>
            <person name="Miyauchi S."/>
            <person name="Thiergart T."/>
            <person name="Pickel B."/>
            <person name="Atanasova L."/>
            <person name="Karlsson M."/>
            <person name="Huettel B."/>
            <person name="Barry K.W."/>
            <person name="Haridas S."/>
            <person name="Chen C."/>
            <person name="Bauer D."/>
            <person name="Andreopoulos W."/>
            <person name="Pangilinan J."/>
            <person name="LaButti K."/>
            <person name="Riley R."/>
            <person name="Lipzen A."/>
            <person name="Clum A."/>
            <person name="Drula E."/>
            <person name="Henrissat B."/>
            <person name="Kohler A."/>
            <person name="Grigoriev I.V."/>
            <person name="Martin F.M."/>
            <person name="Hacquard S."/>
        </authorList>
    </citation>
    <scope>NUCLEOTIDE SEQUENCE</scope>
    <source>
        <strain evidence="4">MPI-CAGE-AT-0023</strain>
    </source>
</reference>
<dbReference type="PROSITE" id="PS50048">
    <property type="entry name" value="ZN2_CY6_FUNGAL_2"/>
    <property type="match status" value="1"/>
</dbReference>
<dbReference type="InterPro" id="IPR001138">
    <property type="entry name" value="Zn2Cys6_DnaBD"/>
</dbReference>
<feature type="compositionally biased region" description="Basic and acidic residues" evidence="2">
    <location>
        <begin position="345"/>
        <end position="367"/>
    </location>
</feature>
<feature type="region of interest" description="Disordered" evidence="2">
    <location>
        <begin position="150"/>
        <end position="206"/>
    </location>
</feature>
<feature type="region of interest" description="Disordered" evidence="2">
    <location>
        <begin position="1"/>
        <end position="48"/>
    </location>
</feature>
<gene>
    <name evidence="4" type="ORF">BKA55DRAFT_562046</name>
</gene>
<sequence>MHGSPSMEGPSKADSGPSEQLGYSTQNQTLNQPLPSSDPDYSYYDNRYLGDSPSSLDLGYVFPVPSPAPPFSIQGTTPAPQQRTSIACRYCSKRKIRCSGRPDPPGGKCNNCQRMKEDCIFSGTPRSTAFVPPNVVPGAISQGAGAYSPFSQPFDPFHQEWQFKSPSPHFQQSRQPGQPPKGKGRPEYADQDVTSQQPFNPQPIAPNKISQLLQNAPEYGNDEYEAYRPSPTFQNRQRSPGPQHSSNQDFQLAERFAPQDWAKPRAKLQDHERQVKGLSILDAPLPESFFSLAPKKPIATLRERQRQVRLPSVLDLPLPQSFGRQARAEPPAIQQQHERQVIKEGEKSGHDFQSKLRKQPEVSREPSELPDASGLSIRSQNPSCSPTVSSDIEVVSVSGDSEGTDLPDRNSPGFRIFNRVFHRLAVLGQHEVKLRGESSGCSSKGKQPAKSGSASSSGTRDGTSLTRARKNQRQDDDRGNDGRDKRNDPPSKRGKISHSQCEGRSQFLACPYWKQDPEKYWDCFLKKNDTIAHLKQHLTRRHTPKYYCQICYETFKDFSLFDFHVLERSCMRGPSAKLEGISQQQKNKLSLKSKGSVEQQWYTVWSILFPDTDPPATIYIHSTQSEDFCRIQEFAQREGVAIMLDELDSSGLIVRHDTSNQQLRSTVQRAMVSIFRSYSVRREPNLEEAEEPSLNQCGESAYGTSLQQQSPPESQTGQADPILIDLNQMMADDTDNSILERFNRPNSSTWSQLPTMTPWLSREAVQDHIEEGPWAPTFFEEPALGVSSARNDLAFNIESSDMLDLDALLRDVINTEA</sequence>
<dbReference type="PANTHER" id="PTHR38166">
    <property type="entry name" value="C2H2-TYPE DOMAIN-CONTAINING PROTEIN-RELATED"/>
    <property type="match status" value="1"/>
</dbReference>
<dbReference type="GeneID" id="70222170"/>
<keyword evidence="5" id="KW-1185">Reference proteome</keyword>
<dbReference type="GO" id="GO:0008270">
    <property type="term" value="F:zinc ion binding"/>
    <property type="evidence" value="ECO:0007669"/>
    <property type="project" value="InterPro"/>
</dbReference>
<dbReference type="RefSeq" id="XP_046051805.1">
    <property type="nucleotide sequence ID" value="XM_046192216.1"/>
</dbReference>
<dbReference type="PROSITE" id="PS00463">
    <property type="entry name" value="ZN2_CY6_FUNGAL_1"/>
    <property type="match status" value="1"/>
</dbReference>
<evidence type="ECO:0000313" key="5">
    <source>
        <dbReference type="Proteomes" id="UP000720189"/>
    </source>
</evidence>
<dbReference type="GO" id="GO:0000981">
    <property type="term" value="F:DNA-binding transcription factor activity, RNA polymerase II-specific"/>
    <property type="evidence" value="ECO:0007669"/>
    <property type="project" value="InterPro"/>
</dbReference>
<proteinExistence type="predicted"/>
<dbReference type="OrthoDB" id="4738706at2759"/>
<feature type="compositionally biased region" description="Polar residues" evidence="2">
    <location>
        <begin position="439"/>
        <end position="466"/>
    </location>
</feature>
<feature type="region of interest" description="Disordered" evidence="2">
    <location>
        <begin position="221"/>
        <end position="247"/>
    </location>
</feature>
<dbReference type="Proteomes" id="UP000720189">
    <property type="component" value="Unassembled WGS sequence"/>
</dbReference>